<evidence type="ECO:0000256" key="4">
    <source>
        <dbReference type="ARBA" id="ARBA00022980"/>
    </source>
</evidence>
<keyword evidence="6 7" id="KW-0687">Ribonucleoprotein</keyword>
<keyword evidence="3" id="KW-0809">Transit peptide</keyword>
<comment type="caution">
    <text evidence="8">The sequence shown here is derived from an EMBL/GenBank/DDBJ whole genome shotgun (WGS) entry which is preliminary data.</text>
</comment>
<evidence type="ECO:0000256" key="3">
    <source>
        <dbReference type="ARBA" id="ARBA00022946"/>
    </source>
</evidence>
<evidence type="ECO:0000313" key="8">
    <source>
        <dbReference type="EMBL" id="KAK2576829.1"/>
    </source>
</evidence>
<sequence>MKTQCYGNMSSFSILRFGAMCQTIQSIVPRLLNATLGKNTGTILRNVHHMCERQRLNLIPNTLARNDNSLLAPSSLPTINLVCGIKVKGQLRLRCQHCYYVARHERLYVMCKKHPRHKQTQLKKKEYKTWILTHATQSRIRPW</sequence>
<evidence type="ECO:0000256" key="2">
    <source>
        <dbReference type="ARBA" id="ARBA00007645"/>
    </source>
</evidence>
<evidence type="ECO:0000256" key="6">
    <source>
        <dbReference type="ARBA" id="ARBA00023274"/>
    </source>
</evidence>
<dbReference type="GO" id="GO:0005762">
    <property type="term" value="C:mitochondrial large ribosomal subunit"/>
    <property type="evidence" value="ECO:0007669"/>
    <property type="project" value="TreeGrafter"/>
</dbReference>
<evidence type="ECO:0000256" key="7">
    <source>
        <dbReference type="RuleBase" id="RU000570"/>
    </source>
</evidence>
<reference evidence="8" key="2">
    <citation type="journal article" date="2023" name="Commun. Biol.">
        <title>Intrasexual cuticular hydrocarbon dimorphism in a wasp sheds light on hydrocarbon biosynthesis genes in Hymenoptera.</title>
        <authorList>
            <person name="Moris V.C."/>
            <person name="Podsiadlowski L."/>
            <person name="Martin S."/>
            <person name="Oeyen J.P."/>
            <person name="Donath A."/>
            <person name="Petersen M."/>
            <person name="Wilbrandt J."/>
            <person name="Misof B."/>
            <person name="Liedtke D."/>
            <person name="Thamm M."/>
            <person name="Scheiner R."/>
            <person name="Schmitt T."/>
            <person name="Niehuis O."/>
        </authorList>
    </citation>
    <scope>NUCLEOTIDE SEQUENCE</scope>
    <source>
        <strain evidence="8">GBR_01_08_01A</strain>
    </source>
</reference>
<keyword evidence="4 7" id="KW-0689">Ribosomal protein</keyword>
<dbReference type="SUPFAM" id="SSF57840">
    <property type="entry name" value="Ribosomal protein L36"/>
    <property type="match status" value="1"/>
</dbReference>
<dbReference type="GO" id="GO:0003735">
    <property type="term" value="F:structural constituent of ribosome"/>
    <property type="evidence" value="ECO:0007669"/>
    <property type="project" value="InterPro"/>
</dbReference>
<gene>
    <name evidence="8" type="ORF">KPH14_005463</name>
</gene>
<accession>A0AAD9VJF1</accession>
<dbReference type="InterPro" id="IPR052143">
    <property type="entry name" value="Mitoribosomal_bL36m"/>
</dbReference>
<dbReference type="EMBL" id="JAIFRP010004405">
    <property type="protein sequence ID" value="KAK2576829.1"/>
    <property type="molecule type" value="Genomic_DNA"/>
</dbReference>
<evidence type="ECO:0000313" key="9">
    <source>
        <dbReference type="Proteomes" id="UP001258017"/>
    </source>
</evidence>
<keyword evidence="5" id="KW-0496">Mitochondrion</keyword>
<protein>
    <recommendedName>
        <fullName evidence="7">Ribosomal protein</fullName>
    </recommendedName>
</protein>
<comment type="subcellular location">
    <subcellularLocation>
        <location evidence="1">Mitochondrion</location>
    </subcellularLocation>
</comment>
<dbReference type="Pfam" id="PF00444">
    <property type="entry name" value="Ribosomal_L36"/>
    <property type="match status" value="1"/>
</dbReference>
<dbReference type="GO" id="GO:0006412">
    <property type="term" value="P:translation"/>
    <property type="evidence" value="ECO:0007669"/>
    <property type="project" value="InterPro"/>
</dbReference>
<evidence type="ECO:0000256" key="5">
    <source>
        <dbReference type="ARBA" id="ARBA00023128"/>
    </source>
</evidence>
<dbReference type="InterPro" id="IPR035977">
    <property type="entry name" value="Ribosomal_bL36_sp"/>
</dbReference>
<dbReference type="NCBIfam" id="TIGR01022">
    <property type="entry name" value="rpmJ_bact"/>
    <property type="match status" value="1"/>
</dbReference>
<evidence type="ECO:0000256" key="1">
    <source>
        <dbReference type="ARBA" id="ARBA00004173"/>
    </source>
</evidence>
<dbReference type="PANTHER" id="PTHR46909">
    <property type="entry name" value="39S RIBOSOMAL PROTEIN L36, MITOCHONDRIAL"/>
    <property type="match status" value="1"/>
</dbReference>
<dbReference type="PROSITE" id="PS00828">
    <property type="entry name" value="RIBOSOMAL_L36"/>
    <property type="match status" value="1"/>
</dbReference>
<dbReference type="Proteomes" id="UP001258017">
    <property type="component" value="Unassembled WGS sequence"/>
</dbReference>
<organism evidence="8 9">
    <name type="scientific">Odynerus spinipes</name>
    <dbReference type="NCBI Taxonomy" id="1348599"/>
    <lineage>
        <taxon>Eukaryota</taxon>
        <taxon>Metazoa</taxon>
        <taxon>Ecdysozoa</taxon>
        <taxon>Arthropoda</taxon>
        <taxon>Hexapoda</taxon>
        <taxon>Insecta</taxon>
        <taxon>Pterygota</taxon>
        <taxon>Neoptera</taxon>
        <taxon>Endopterygota</taxon>
        <taxon>Hymenoptera</taxon>
        <taxon>Apocrita</taxon>
        <taxon>Aculeata</taxon>
        <taxon>Vespoidea</taxon>
        <taxon>Vespidae</taxon>
        <taxon>Eumeninae</taxon>
        <taxon>Odynerus</taxon>
    </lineage>
</organism>
<proteinExistence type="inferred from homology"/>
<name>A0AAD9VJF1_9HYME</name>
<comment type="similarity">
    <text evidence="2 7">Belongs to the bacterial ribosomal protein bL36 family.</text>
</comment>
<dbReference type="PANTHER" id="PTHR46909:SF1">
    <property type="entry name" value="LARGE RIBOSOMAL SUBUNIT PROTEIN BL36M"/>
    <property type="match status" value="1"/>
</dbReference>
<keyword evidence="9" id="KW-1185">Reference proteome</keyword>
<reference evidence="8" key="1">
    <citation type="submission" date="2021-08" db="EMBL/GenBank/DDBJ databases">
        <authorList>
            <person name="Misof B."/>
            <person name="Oliver O."/>
            <person name="Podsiadlowski L."/>
            <person name="Donath A."/>
            <person name="Peters R."/>
            <person name="Mayer C."/>
            <person name="Rust J."/>
            <person name="Gunkel S."/>
            <person name="Lesny P."/>
            <person name="Martin S."/>
            <person name="Oeyen J.P."/>
            <person name="Petersen M."/>
            <person name="Panagiotis P."/>
            <person name="Wilbrandt J."/>
            <person name="Tanja T."/>
        </authorList>
    </citation>
    <scope>NUCLEOTIDE SEQUENCE</scope>
    <source>
        <strain evidence="8">GBR_01_08_01A</strain>
        <tissue evidence="8">Thorax + abdomen</tissue>
    </source>
</reference>
<dbReference type="AlphaFoldDB" id="A0AAD9VJF1"/>
<dbReference type="InterPro" id="IPR000473">
    <property type="entry name" value="Ribosomal_bL36"/>
</dbReference>